<keyword evidence="7" id="KW-1185">Reference proteome</keyword>
<dbReference type="GO" id="GO:0016887">
    <property type="term" value="F:ATP hydrolysis activity"/>
    <property type="evidence" value="ECO:0007669"/>
    <property type="project" value="InterPro"/>
</dbReference>
<evidence type="ECO:0000259" key="5">
    <source>
        <dbReference type="Pfam" id="PF00005"/>
    </source>
</evidence>
<protein>
    <submittedName>
        <fullName evidence="6">Putative multidrug resistance-associated protein lethal(2)03659-like protein</fullName>
    </submittedName>
</protein>
<evidence type="ECO:0000256" key="3">
    <source>
        <dbReference type="ARBA" id="ARBA00022741"/>
    </source>
</evidence>
<feature type="non-terminal residue" evidence="6">
    <location>
        <position position="96"/>
    </location>
</feature>
<dbReference type="STRING" id="299467.A0A443RTQ5"/>
<sequence>MFQGTIRSNIDPYDEYSDDYIWQILQNIKLDTLFKSIPGDINAVVSENGSNLSVGQRQLICMVRSLLRNNKILIMDEATANIDHETDALIQNAIKQ</sequence>
<dbReference type="VEuPathDB" id="VectorBase:LDEU013289"/>
<dbReference type="EMBL" id="NCKV01034926">
    <property type="protein sequence ID" value="RWS18751.1"/>
    <property type="molecule type" value="Genomic_DNA"/>
</dbReference>
<dbReference type="InterPro" id="IPR027417">
    <property type="entry name" value="P-loop_NTPase"/>
</dbReference>
<evidence type="ECO:0000256" key="2">
    <source>
        <dbReference type="ARBA" id="ARBA00022737"/>
    </source>
</evidence>
<keyword evidence="3" id="KW-0547">Nucleotide-binding</keyword>
<feature type="domain" description="ABC transporter" evidence="5">
    <location>
        <begin position="16"/>
        <end position="80"/>
    </location>
</feature>
<dbReference type="GO" id="GO:0016020">
    <property type="term" value="C:membrane"/>
    <property type="evidence" value="ECO:0007669"/>
    <property type="project" value="TreeGrafter"/>
</dbReference>
<dbReference type="GO" id="GO:0042626">
    <property type="term" value="F:ATPase-coupled transmembrane transporter activity"/>
    <property type="evidence" value="ECO:0007669"/>
    <property type="project" value="TreeGrafter"/>
</dbReference>
<dbReference type="PANTHER" id="PTHR24223">
    <property type="entry name" value="ATP-BINDING CASSETTE SUB-FAMILY C"/>
    <property type="match status" value="1"/>
</dbReference>
<dbReference type="Proteomes" id="UP000288716">
    <property type="component" value="Unassembled WGS sequence"/>
</dbReference>
<gene>
    <name evidence="6" type="ORF">B4U80_01691</name>
</gene>
<dbReference type="Pfam" id="PF00005">
    <property type="entry name" value="ABC_tran"/>
    <property type="match status" value="1"/>
</dbReference>
<name>A0A443RTQ5_9ACAR</name>
<dbReference type="OrthoDB" id="6503007at2759"/>
<dbReference type="GO" id="GO:0012505">
    <property type="term" value="C:endomembrane system"/>
    <property type="evidence" value="ECO:0007669"/>
    <property type="project" value="UniProtKB-SubCell"/>
</dbReference>
<keyword evidence="4" id="KW-0067">ATP-binding</keyword>
<dbReference type="SUPFAM" id="SSF52540">
    <property type="entry name" value="P-loop containing nucleoside triphosphate hydrolases"/>
    <property type="match status" value="1"/>
</dbReference>
<dbReference type="Gene3D" id="3.40.50.300">
    <property type="entry name" value="P-loop containing nucleotide triphosphate hydrolases"/>
    <property type="match status" value="1"/>
</dbReference>
<dbReference type="AlphaFoldDB" id="A0A443RTQ5"/>
<keyword evidence="2" id="KW-0677">Repeat</keyword>
<comment type="caution">
    <text evidence="6">The sequence shown here is derived from an EMBL/GenBank/DDBJ whole genome shotgun (WGS) entry which is preliminary data.</text>
</comment>
<evidence type="ECO:0000256" key="1">
    <source>
        <dbReference type="ARBA" id="ARBA00004127"/>
    </source>
</evidence>
<comment type="subcellular location">
    <subcellularLocation>
        <location evidence="1">Endomembrane system</location>
        <topology evidence="1">Multi-pass membrane protein</topology>
    </subcellularLocation>
</comment>
<organism evidence="6 7">
    <name type="scientific">Leptotrombidium deliense</name>
    <dbReference type="NCBI Taxonomy" id="299467"/>
    <lineage>
        <taxon>Eukaryota</taxon>
        <taxon>Metazoa</taxon>
        <taxon>Ecdysozoa</taxon>
        <taxon>Arthropoda</taxon>
        <taxon>Chelicerata</taxon>
        <taxon>Arachnida</taxon>
        <taxon>Acari</taxon>
        <taxon>Acariformes</taxon>
        <taxon>Trombidiformes</taxon>
        <taxon>Prostigmata</taxon>
        <taxon>Anystina</taxon>
        <taxon>Parasitengona</taxon>
        <taxon>Trombiculoidea</taxon>
        <taxon>Trombiculidae</taxon>
        <taxon>Leptotrombidium</taxon>
    </lineage>
</organism>
<evidence type="ECO:0000313" key="7">
    <source>
        <dbReference type="Proteomes" id="UP000288716"/>
    </source>
</evidence>
<reference evidence="6 7" key="1">
    <citation type="journal article" date="2018" name="Gigascience">
        <title>Genomes of trombidid mites reveal novel predicted allergens and laterally-transferred genes associated with secondary metabolism.</title>
        <authorList>
            <person name="Dong X."/>
            <person name="Chaisiri K."/>
            <person name="Xia D."/>
            <person name="Armstrong S.D."/>
            <person name="Fang Y."/>
            <person name="Donnelly M.J."/>
            <person name="Kadowaki T."/>
            <person name="McGarry J.W."/>
            <person name="Darby A.C."/>
            <person name="Makepeace B.L."/>
        </authorList>
    </citation>
    <scope>NUCLEOTIDE SEQUENCE [LARGE SCALE GENOMIC DNA]</scope>
    <source>
        <strain evidence="6">UoL-UT</strain>
    </source>
</reference>
<accession>A0A443RTQ5</accession>
<dbReference type="PANTHER" id="PTHR24223:SF443">
    <property type="entry name" value="MULTIDRUG-RESISTANCE LIKE PROTEIN 1, ISOFORM I"/>
    <property type="match status" value="1"/>
</dbReference>
<proteinExistence type="predicted"/>
<dbReference type="InterPro" id="IPR050173">
    <property type="entry name" value="ABC_transporter_C-like"/>
</dbReference>
<dbReference type="InterPro" id="IPR003439">
    <property type="entry name" value="ABC_transporter-like_ATP-bd"/>
</dbReference>
<evidence type="ECO:0000313" key="6">
    <source>
        <dbReference type="EMBL" id="RWS18751.1"/>
    </source>
</evidence>
<dbReference type="GO" id="GO:0005524">
    <property type="term" value="F:ATP binding"/>
    <property type="evidence" value="ECO:0007669"/>
    <property type="project" value="UniProtKB-KW"/>
</dbReference>
<evidence type="ECO:0000256" key="4">
    <source>
        <dbReference type="ARBA" id="ARBA00022840"/>
    </source>
</evidence>